<feature type="transmembrane region" description="Helical" evidence="7">
    <location>
        <begin position="215"/>
        <end position="236"/>
    </location>
</feature>
<dbReference type="PROSITE" id="PS50928">
    <property type="entry name" value="ABC_TM1"/>
    <property type="match status" value="1"/>
</dbReference>
<evidence type="ECO:0000256" key="2">
    <source>
        <dbReference type="ARBA" id="ARBA00022448"/>
    </source>
</evidence>
<dbReference type="PANTHER" id="PTHR43005:SF1">
    <property type="entry name" value="SPERMIDINE_PUTRESCINE TRANSPORT SYSTEM PERMEASE PROTEIN"/>
    <property type="match status" value="1"/>
</dbReference>
<organism evidence="9 10">
    <name type="scientific">Dongia sedimenti</name>
    <dbReference type="NCBI Taxonomy" id="3064282"/>
    <lineage>
        <taxon>Bacteria</taxon>
        <taxon>Pseudomonadati</taxon>
        <taxon>Pseudomonadota</taxon>
        <taxon>Alphaproteobacteria</taxon>
        <taxon>Rhodospirillales</taxon>
        <taxon>Dongiaceae</taxon>
        <taxon>Dongia</taxon>
    </lineage>
</organism>
<gene>
    <name evidence="9" type="ORF">Q8A70_20785</name>
</gene>
<name>A0ABU0YQX8_9PROT</name>
<comment type="subcellular location">
    <subcellularLocation>
        <location evidence="1 7">Cell membrane</location>
        <topology evidence="1 7">Multi-pass membrane protein</topology>
    </subcellularLocation>
</comment>
<keyword evidence="6 7" id="KW-0472">Membrane</keyword>
<dbReference type="RefSeq" id="WP_379959007.1">
    <property type="nucleotide sequence ID" value="NZ_JAUYVI010000006.1"/>
</dbReference>
<keyword evidence="2 7" id="KW-0813">Transport</keyword>
<comment type="similarity">
    <text evidence="7">Belongs to the binding-protein-dependent transport system permease family.</text>
</comment>
<feature type="transmembrane region" description="Helical" evidence="7">
    <location>
        <begin position="27"/>
        <end position="48"/>
    </location>
</feature>
<dbReference type="SUPFAM" id="SSF161098">
    <property type="entry name" value="MetI-like"/>
    <property type="match status" value="1"/>
</dbReference>
<keyword evidence="10" id="KW-1185">Reference proteome</keyword>
<evidence type="ECO:0000256" key="4">
    <source>
        <dbReference type="ARBA" id="ARBA00022692"/>
    </source>
</evidence>
<dbReference type="InterPro" id="IPR035906">
    <property type="entry name" value="MetI-like_sf"/>
</dbReference>
<keyword evidence="3" id="KW-1003">Cell membrane</keyword>
<feature type="transmembrane region" description="Helical" evidence="7">
    <location>
        <begin position="116"/>
        <end position="140"/>
    </location>
</feature>
<dbReference type="Proteomes" id="UP001230156">
    <property type="component" value="Unassembled WGS sequence"/>
</dbReference>
<evidence type="ECO:0000313" key="9">
    <source>
        <dbReference type="EMBL" id="MDQ7250139.1"/>
    </source>
</evidence>
<accession>A0ABU0YQX8</accession>
<feature type="transmembrane region" description="Helical" evidence="7">
    <location>
        <begin position="168"/>
        <end position="194"/>
    </location>
</feature>
<evidence type="ECO:0000256" key="3">
    <source>
        <dbReference type="ARBA" id="ARBA00022475"/>
    </source>
</evidence>
<dbReference type="EMBL" id="JAUYVI010000006">
    <property type="protein sequence ID" value="MDQ7250139.1"/>
    <property type="molecule type" value="Genomic_DNA"/>
</dbReference>
<evidence type="ECO:0000259" key="8">
    <source>
        <dbReference type="PROSITE" id="PS50928"/>
    </source>
</evidence>
<reference evidence="10" key="1">
    <citation type="submission" date="2023-08" db="EMBL/GenBank/DDBJ databases">
        <title>Rhodospirillaceae gen. nov., a novel taxon isolated from the Yangtze River Yuezi River estuary sludge.</title>
        <authorList>
            <person name="Ruan L."/>
        </authorList>
    </citation>
    <scope>NUCLEOTIDE SEQUENCE [LARGE SCALE GENOMIC DNA]</scope>
    <source>
        <strain evidence="10">R-7</strain>
    </source>
</reference>
<protein>
    <submittedName>
        <fullName evidence="9">Sugar ABC transporter permease</fullName>
    </submittedName>
</protein>
<dbReference type="InterPro" id="IPR000515">
    <property type="entry name" value="MetI-like"/>
</dbReference>
<feature type="transmembrane region" description="Helical" evidence="7">
    <location>
        <begin position="89"/>
        <end position="109"/>
    </location>
</feature>
<comment type="caution">
    <text evidence="9">The sequence shown here is derived from an EMBL/GenBank/DDBJ whole genome shotgun (WGS) entry which is preliminary data.</text>
</comment>
<sequence length="303" mass="33731">MTNAAVIETPKPKRHPRDRWRATGWKFAAPGLSMIAIVMGFPLVYALLLSLSSFTLLKPKLQPFIGLENFRAVMADEYFWHSVWVTIEYSAVTVMGEFTLGLVIALVLNRVVRLKAVYFAILTVPMAMSPVSVGLIWHMLLQPNLGIVNRLLELSGIGGVDWLGDPEIAFWTVVFVDIWQQVSFVILILAAGLASLPKEPYEAAEVDGAGDLQQFWYLTLPMLRPVAAIAIIIQLINETRTYDLVYVLTRGGPGIATDLLSYFAYRRAFLGLSINEGAAVSFVLLLMVLVLTVVFFRLVTRRA</sequence>
<evidence type="ECO:0000256" key="5">
    <source>
        <dbReference type="ARBA" id="ARBA00022989"/>
    </source>
</evidence>
<dbReference type="PANTHER" id="PTHR43005">
    <property type="entry name" value="BLR7065 PROTEIN"/>
    <property type="match status" value="1"/>
</dbReference>
<dbReference type="CDD" id="cd06261">
    <property type="entry name" value="TM_PBP2"/>
    <property type="match status" value="1"/>
</dbReference>
<keyword evidence="5 7" id="KW-1133">Transmembrane helix</keyword>
<keyword evidence="4 7" id="KW-0812">Transmembrane</keyword>
<feature type="transmembrane region" description="Helical" evidence="7">
    <location>
        <begin position="278"/>
        <end position="299"/>
    </location>
</feature>
<evidence type="ECO:0000256" key="1">
    <source>
        <dbReference type="ARBA" id="ARBA00004651"/>
    </source>
</evidence>
<dbReference type="Gene3D" id="1.10.3720.10">
    <property type="entry name" value="MetI-like"/>
    <property type="match status" value="1"/>
</dbReference>
<proteinExistence type="inferred from homology"/>
<feature type="domain" description="ABC transmembrane type-1" evidence="8">
    <location>
        <begin position="83"/>
        <end position="295"/>
    </location>
</feature>
<evidence type="ECO:0000256" key="6">
    <source>
        <dbReference type="ARBA" id="ARBA00023136"/>
    </source>
</evidence>
<evidence type="ECO:0000256" key="7">
    <source>
        <dbReference type="RuleBase" id="RU363032"/>
    </source>
</evidence>
<evidence type="ECO:0000313" key="10">
    <source>
        <dbReference type="Proteomes" id="UP001230156"/>
    </source>
</evidence>
<dbReference type="Pfam" id="PF00528">
    <property type="entry name" value="BPD_transp_1"/>
    <property type="match status" value="1"/>
</dbReference>